<dbReference type="EMBL" id="CP001819">
    <property type="protein sequence ID" value="ACZ22982.1"/>
    <property type="molecule type" value="Genomic_DNA"/>
</dbReference>
<name>D1BCJ5_SANKS</name>
<feature type="region of interest" description="Disordered" evidence="1">
    <location>
        <begin position="25"/>
        <end position="83"/>
    </location>
</feature>
<dbReference type="KEGG" id="ske:Sked_30850"/>
<evidence type="ECO:0000313" key="3">
    <source>
        <dbReference type="Proteomes" id="UP000000322"/>
    </source>
</evidence>
<dbReference type="HOGENOM" id="CLU_1229177_0_0_11"/>
<dbReference type="Proteomes" id="UP000000322">
    <property type="component" value="Chromosome"/>
</dbReference>
<protein>
    <submittedName>
        <fullName evidence="2">Uncharacterized protein</fullName>
    </submittedName>
</protein>
<keyword evidence="3" id="KW-1185">Reference proteome</keyword>
<dbReference type="AlphaFoldDB" id="D1BCJ5"/>
<evidence type="ECO:0000256" key="1">
    <source>
        <dbReference type="SAM" id="MobiDB-lite"/>
    </source>
</evidence>
<sequence length="225" mass="23894">MRLAHANVRGGVLCLGDPGGLHVRLRPDGVHTPGWKATEDGVGDEDDQDYEDEGDGDDDWDDPDDPGSSEDPDAPDDPDAQQPALASPWVVTAWRDLAAVEVDAPLTRWRYPGVLSTVVAAVVGTVGIEWYPEGAAFDVEVTTAGGVEVVRCDGFAGRGYWEPHARVVEALLRVLVSEPSTRGWLSTPGDLLAVLSTLARRGPSADALADEVRSALLHAAPEASR</sequence>
<feature type="compositionally biased region" description="Acidic residues" evidence="1">
    <location>
        <begin position="41"/>
        <end position="79"/>
    </location>
</feature>
<evidence type="ECO:0000313" key="2">
    <source>
        <dbReference type="EMBL" id="ACZ22982.1"/>
    </source>
</evidence>
<organism evidence="2 3">
    <name type="scientific">Sanguibacter keddieii (strain ATCC 51767 / DSM 10542 / NCFB 3025 / ST-74)</name>
    <dbReference type="NCBI Taxonomy" id="446469"/>
    <lineage>
        <taxon>Bacteria</taxon>
        <taxon>Bacillati</taxon>
        <taxon>Actinomycetota</taxon>
        <taxon>Actinomycetes</taxon>
        <taxon>Micrococcales</taxon>
        <taxon>Sanguibacteraceae</taxon>
        <taxon>Sanguibacter</taxon>
    </lineage>
</organism>
<accession>D1BCJ5</accession>
<gene>
    <name evidence="2" type="ordered locus">Sked_30850</name>
</gene>
<dbReference type="OrthoDB" id="5113395at2"/>
<dbReference type="RefSeq" id="WP_012868050.1">
    <property type="nucleotide sequence ID" value="NC_013521.1"/>
</dbReference>
<dbReference type="STRING" id="446469.Sked_30850"/>
<proteinExistence type="predicted"/>
<reference evidence="2 3" key="1">
    <citation type="journal article" date="2009" name="Stand. Genomic Sci.">
        <title>Complete genome sequence of Sanguibacter keddieii type strain (ST-74).</title>
        <authorList>
            <person name="Ivanova N."/>
            <person name="Sikorski J."/>
            <person name="Sims D."/>
            <person name="Brettin T."/>
            <person name="Detter J.C."/>
            <person name="Han C."/>
            <person name="Lapidus A."/>
            <person name="Copeland A."/>
            <person name="Glavina Del Rio T."/>
            <person name="Nolan M."/>
            <person name="Chen F."/>
            <person name="Lucas S."/>
            <person name="Tice H."/>
            <person name="Cheng J.F."/>
            <person name="Bruce D."/>
            <person name="Goodwin L."/>
            <person name="Pitluck S."/>
            <person name="Pati A."/>
            <person name="Mavromatis K."/>
            <person name="Chen A."/>
            <person name="Palaniappan K."/>
            <person name="D'haeseleer P."/>
            <person name="Chain P."/>
            <person name="Bristow J."/>
            <person name="Eisen J.A."/>
            <person name="Markowitz V."/>
            <person name="Hugenholtz P."/>
            <person name="Goker M."/>
            <person name="Pukall R."/>
            <person name="Klenk H.P."/>
            <person name="Kyrpides N.C."/>
        </authorList>
    </citation>
    <scope>NUCLEOTIDE SEQUENCE [LARGE SCALE GENOMIC DNA]</scope>
    <source>
        <strain evidence="3">ATCC 51767 / DSM 10542 / NCFB 3025 / ST-74</strain>
    </source>
</reference>